<dbReference type="AlphaFoldDB" id="A0A3S9WBS5"/>
<dbReference type="SUPFAM" id="SSF56209">
    <property type="entry name" value="Nitrile hydratase alpha chain"/>
    <property type="match status" value="1"/>
</dbReference>
<dbReference type="EMBL" id="CP031423">
    <property type="protein sequence ID" value="AZS37519.1"/>
    <property type="molecule type" value="Genomic_DNA"/>
</dbReference>
<dbReference type="RefSeq" id="WP_127096067.1">
    <property type="nucleotide sequence ID" value="NZ_CP031423.1"/>
</dbReference>
<dbReference type="EC" id="4.2.1.84" evidence="3"/>
<evidence type="ECO:0000259" key="2">
    <source>
        <dbReference type="Pfam" id="PF02979"/>
    </source>
</evidence>
<proteinExistence type="predicted"/>
<keyword evidence="4" id="KW-1185">Reference proteome</keyword>
<dbReference type="InterPro" id="IPR022513">
    <property type="entry name" value="TOMM_pelo"/>
</dbReference>
<feature type="domain" description="Nitrile hydratase alpha/Thiocyanate hydrolase gamma" evidence="2">
    <location>
        <begin position="9"/>
        <end position="61"/>
    </location>
</feature>
<keyword evidence="1" id="KW-0479">Metal-binding</keyword>
<dbReference type="InterPro" id="IPR036648">
    <property type="entry name" value="CN_Hdrase_a/SCN_Hdrase_g_sf"/>
</dbReference>
<dbReference type="NCBIfam" id="TIGR03793">
    <property type="entry name" value="leader_NHLP"/>
    <property type="match status" value="1"/>
</dbReference>
<sequence length="94" mass="10017">MSESIDNDIAKVIAKAWSDEDFHARLVADPTATLSTEGVTIPEGARVVVLENTDDVVHLVIPAKPRELSDEQLDSVAAGLSGGFTGYAYCGRDK</sequence>
<keyword evidence="3" id="KW-0456">Lyase</keyword>
<evidence type="ECO:0000313" key="4">
    <source>
        <dbReference type="Proteomes" id="UP000276888"/>
    </source>
</evidence>
<gene>
    <name evidence="3" type="ORF">CVS47_02156</name>
</gene>
<evidence type="ECO:0000256" key="1">
    <source>
        <dbReference type="ARBA" id="ARBA00022723"/>
    </source>
</evidence>
<dbReference type="OrthoDB" id="5077169at2"/>
<dbReference type="KEGG" id="mlv:CVS47_02156"/>
<organism evidence="3 4">
    <name type="scientific">Microbacterium lemovicicum</name>
    <dbReference type="NCBI Taxonomy" id="1072463"/>
    <lineage>
        <taxon>Bacteria</taxon>
        <taxon>Bacillati</taxon>
        <taxon>Actinomycetota</taxon>
        <taxon>Actinomycetes</taxon>
        <taxon>Micrococcales</taxon>
        <taxon>Microbacteriaceae</taxon>
        <taxon>Microbacterium</taxon>
    </lineage>
</organism>
<dbReference type="Pfam" id="PF02979">
    <property type="entry name" value="NHase_alpha"/>
    <property type="match status" value="1"/>
</dbReference>
<name>A0A3S9WBS5_9MICO</name>
<evidence type="ECO:0000313" key="3">
    <source>
        <dbReference type="EMBL" id="AZS37519.1"/>
    </source>
</evidence>
<accession>A0A3S9WBS5</accession>
<dbReference type="GO" id="GO:0018822">
    <property type="term" value="F:nitrile hydratase activity"/>
    <property type="evidence" value="ECO:0007669"/>
    <property type="project" value="UniProtKB-EC"/>
</dbReference>
<dbReference type="Proteomes" id="UP000276888">
    <property type="component" value="Chromosome"/>
</dbReference>
<reference evidence="3 4" key="1">
    <citation type="submission" date="2018-08" db="EMBL/GenBank/DDBJ databases">
        <title>Microbacterium lemovicicum sp. nov., a bacterium isolated from a natural uranium-rich soil.</title>
        <authorList>
            <person name="ORTET P."/>
        </authorList>
    </citation>
    <scope>NUCLEOTIDE SEQUENCE [LARGE SCALE GENOMIC DNA]</scope>
    <source>
        <strain evidence="3 4">Viu22</strain>
    </source>
</reference>
<dbReference type="GO" id="GO:0046914">
    <property type="term" value="F:transition metal ion binding"/>
    <property type="evidence" value="ECO:0007669"/>
    <property type="project" value="InterPro"/>
</dbReference>
<dbReference type="Gene3D" id="3.90.330.10">
    <property type="entry name" value="Nitrile hydratase alpha /Thiocyanate hydrolase gamma"/>
    <property type="match status" value="1"/>
</dbReference>
<dbReference type="InterPro" id="IPR004232">
    <property type="entry name" value="CN_Hdrtase_a/SCN_Hdrlase_g"/>
</dbReference>
<protein>
    <submittedName>
        <fullName evidence="3">Cobalt-containing nitrile hydratase subunit alpha</fullName>
        <ecNumber evidence="3">4.2.1.84</ecNumber>
    </submittedName>
</protein>